<protein>
    <recommendedName>
        <fullName evidence="3">Outer membrane protein beta-barrel domain-containing protein</fullName>
    </recommendedName>
</protein>
<reference evidence="4 5" key="1">
    <citation type="submission" date="2019-10" db="EMBL/GenBank/DDBJ databases">
        <title>Prolixibacter strains distinguished by the presence of nitrate reductase genes were adept at nitrate-dependent anaerobic corrosion of metallic iron and carbon steel.</title>
        <authorList>
            <person name="Iino T."/>
            <person name="Shono N."/>
            <person name="Ito K."/>
            <person name="Nakamura R."/>
            <person name="Sueoka K."/>
            <person name="Harayama S."/>
            <person name="Ohkuma M."/>
        </authorList>
    </citation>
    <scope>NUCLEOTIDE SEQUENCE [LARGE SCALE GENOMIC DNA]</scope>
    <source>
        <strain evidence="4 5">JCM 13498</strain>
    </source>
</reference>
<gene>
    <name evidence="4" type="ORF">PbJCM13498_07350</name>
</gene>
<evidence type="ECO:0000313" key="4">
    <source>
        <dbReference type="EMBL" id="GET31872.1"/>
    </source>
</evidence>
<organism evidence="4 5">
    <name type="scientific">Prolixibacter bellariivorans</name>
    <dbReference type="NCBI Taxonomy" id="314319"/>
    <lineage>
        <taxon>Bacteria</taxon>
        <taxon>Pseudomonadati</taxon>
        <taxon>Bacteroidota</taxon>
        <taxon>Bacteroidia</taxon>
        <taxon>Marinilabiliales</taxon>
        <taxon>Prolixibacteraceae</taxon>
        <taxon>Prolixibacter</taxon>
    </lineage>
</organism>
<sequence>MKLLKTIAIAMMVMGIGQSLSAQNFYLKARGGYGWGVAKDGYYVDLGQGKVTADGYQEQIYTSIGAGIPVGISAGYYLNDNIGAEVDFTYLIGKTVNVADYGVPNSAGQQPKIDVYTRQYRVSPTIIMSTGHSKKFSVYTKVGFVLPVGGYSMVNANITQFMPNPSDPTQLVPVADLKVEQKMYGKFSLGFKGVLGMEYKLNDKLSVFTEIEGVYLNIKRKKSKVTKYEVNGNDALSTYPGPIEVTYKDKIQVDQSGNPVNANEALSTTSPYSKQGINLGFTYYF</sequence>
<accession>A0A5M4AVA6</accession>
<name>A0A5M4AVA6_9BACT</name>
<keyword evidence="5" id="KW-1185">Reference proteome</keyword>
<evidence type="ECO:0000256" key="1">
    <source>
        <dbReference type="ARBA" id="ARBA00022729"/>
    </source>
</evidence>
<dbReference type="EMBL" id="BLAX01000001">
    <property type="protein sequence ID" value="GET31872.1"/>
    <property type="molecule type" value="Genomic_DNA"/>
</dbReference>
<feature type="domain" description="Outer membrane protein beta-barrel" evidence="3">
    <location>
        <begin position="38"/>
        <end position="226"/>
    </location>
</feature>
<feature type="chain" id="PRO_5024409687" description="Outer membrane protein beta-barrel domain-containing protein" evidence="2">
    <location>
        <begin position="23"/>
        <end position="285"/>
    </location>
</feature>
<proteinExistence type="predicted"/>
<dbReference type="Proteomes" id="UP000391834">
    <property type="component" value="Unassembled WGS sequence"/>
</dbReference>
<dbReference type="RefSeq" id="WP_025863528.1">
    <property type="nucleotide sequence ID" value="NZ_BLAX01000001.1"/>
</dbReference>
<evidence type="ECO:0000259" key="3">
    <source>
        <dbReference type="Pfam" id="PF13505"/>
    </source>
</evidence>
<dbReference type="OrthoDB" id="1322659at2"/>
<evidence type="ECO:0000313" key="5">
    <source>
        <dbReference type="Proteomes" id="UP000391834"/>
    </source>
</evidence>
<dbReference type="InterPro" id="IPR027385">
    <property type="entry name" value="Beta-barrel_OMP"/>
</dbReference>
<dbReference type="SUPFAM" id="SSF56925">
    <property type="entry name" value="OMPA-like"/>
    <property type="match status" value="1"/>
</dbReference>
<comment type="caution">
    <text evidence="4">The sequence shown here is derived from an EMBL/GenBank/DDBJ whole genome shotgun (WGS) entry which is preliminary data.</text>
</comment>
<evidence type="ECO:0000256" key="2">
    <source>
        <dbReference type="SAM" id="SignalP"/>
    </source>
</evidence>
<dbReference type="AlphaFoldDB" id="A0A5M4AVA6"/>
<dbReference type="Pfam" id="PF13505">
    <property type="entry name" value="OMP_b-brl"/>
    <property type="match status" value="1"/>
</dbReference>
<keyword evidence="1 2" id="KW-0732">Signal</keyword>
<dbReference type="InterPro" id="IPR011250">
    <property type="entry name" value="OMP/PagP_B-barrel"/>
</dbReference>
<feature type="signal peptide" evidence="2">
    <location>
        <begin position="1"/>
        <end position="22"/>
    </location>
</feature>
<dbReference type="Gene3D" id="2.40.160.20">
    <property type="match status" value="1"/>
</dbReference>